<organism evidence="2 3">
    <name type="scientific">Streptacidiphilus cavernicola</name>
    <dbReference type="NCBI Taxonomy" id="3342716"/>
    <lineage>
        <taxon>Bacteria</taxon>
        <taxon>Bacillati</taxon>
        <taxon>Actinomycetota</taxon>
        <taxon>Actinomycetes</taxon>
        <taxon>Kitasatosporales</taxon>
        <taxon>Streptomycetaceae</taxon>
        <taxon>Streptacidiphilus</taxon>
    </lineage>
</organism>
<dbReference type="Pfam" id="PF03009">
    <property type="entry name" value="GDPD"/>
    <property type="match status" value="1"/>
</dbReference>
<protein>
    <submittedName>
        <fullName evidence="2">Glycerophosphodiester phosphodiesterase</fullName>
    </submittedName>
</protein>
<dbReference type="SUPFAM" id="SSF51695">
    <property type="entry name" value="PLC-like phosphodiesterases"/>
    <property type="match status" value="1"/>
</dbReference>
<reference evidence="2 3" key="1">
    <citation type="submission" date="2024-09" db="EMBL/GenBank/DDBJ databases">
        <authorList>
            <person name="Lee S.D."/>
        </authorList>
    </citation>
    <scope>NUCLEOTIDE SEQUENCE [LARGE SCALE GENOMIC DNA]</scope>
    <source>
        <strain evidence="2 3">N1-5</strain>
    </source>
</reference>
<dbReference type="PANTHER" id="PTHR46211:SF1">
    <property type="entry name" value="GLYCEROPHOSPHODIESTER PHOSPHODIESTERASE, CYTOPLASMIC"/>
    <property type="match status" value="1"/>
</dbReference>
<evidence type="ECO:0000259" key="1">
    <source>
        <dbReference type="PROSITE" id="PS51704"/>
    </source>
</evidence>
<dbReference type="InterPro" id="IPR017946">
    <property type="entry name" value="PLC-like_Pdiesterase_TIM-brl"/>
</dbReference>
<dbReference type="InterPro" id="IPR030395">
    <property type="entry name" value="GP_PDE_dom"/>
</dbReference>
<dbReference type="PROSITE" id="PS51704">
    <property type="entry name" value="GP_PDE"/>
    <property type="match status" value="1"/>
</dbReference>
<gene>
    <name evidence="2" type="ORF">ACEZDJ_26685</name>
</gene>
<dbReference type="EMBL" id="JBHEZZ010000017">
    <property type="protein sequence ID" value="MFC1404877.1"/>
    <property type="molecule type" value="Genomic_DNA"/>
</dbReference>
<sequence length="239" mass="25844">MTLLVAHRGDPLLLRENTLPSVESAIGLGADWVEIDVRLTRDGVPVLLHDETLNRLWGHDLRVDALSHAELDGLAHEGDWRIPTLRQALELAADSGVPLMVDVPAPSEARVSVELVRSMGLLGGSVFTGVPAALVDVRAAAPEAAIAMSWESVLPPRAGLMRRVRPQFFNPHHRLLTRGRVARIQRRGLKVSTWTVDDPLRMAALASAGVDAIISNDIRALLAACTRAGAGTRDTPRDE</sequence>
<proteinExistence type="predicted"/>
<feature type="domain" description="GP-PDE" evidence="1">
    <location>
        <begin position="2"/>
        <end position="225"/>
    </location>
</feature>
<accession>A0ABV6UTV7</accession>
<keyword evidence="3" id="KW-1185">Reference proteome</keyword>
<dbReference type="RefSeq" id="WP_030258101.1">
    <property type="nucleotide sequence ID" value="NZ_JBHEZZ010000017.1"/>
</dbReference>
<dbReference type="Proteomes" id="UP001592528">
    <property type="component" value="Unassembled WGS sequence"/>
</dbReference>
<comment type="caution">
    <text evidence="2">The sequence shown here is derived from an EMBL/GenBank/DDBJ whole genome shotgun (WGS) entry which is preliminary data.</text>
</comment>
<evidence type="ECO:0000313" key="2">
    <source>
        <dbReference type="EMBL" id="MFC1404877.1"/>
    </source>
</evidence>
<dbReference type="PANTHER" id="PTHR46211">
    <property type="entry name" value="GLYCEROPHOSPHORYL DIESTER PHOSPHODIESTERASE"/>
    <property type="match status" value="1"/>
</dbReference>
<evidence type="ECO:0000313" key="3">
    <source>
        <dbReference type="Proteomes" id="UP001592528"/>
    </source>
</evidence>
<dbReference type="Gene3D" id="3.20.20.190">
    <property type="entry name" value="Phosphatidylinositol (PI) phosphodiesterase"/>
    <property type="match status" value="1"/>
</dbReference>
<dbReference type="CDD" id="cd08556">
    <property type="entry name" value="GDPD"/>
    <property type="match status" value="1"/>
</dbReference>
<name>A0ABV6UTV7_9ACTN</name>